<reference evidence="4" key="1">
    <citation type="journal article" date="2014" name="Int. J. Syst. Evol. Microbiol.">
        <title>Complete genome sequence of Corynebacterium casei LMG S-19264T (=DSM 44701T), isolated from a smear-ripened cheese.</title>
        <authorList>
            <consortium name="US DOE Joint Genome Institute (JGI-PGF)"/>
            <person name="Walter F."/>
            <person name="Albersmeier A."/>
            <person name="Kalinowski J."/>
            <person name="Ruckert C."/>
        </authorList>
    </citation>
    <scope>NUCLEOTIDE SEQUENCE</scope>
    <source>
        <strain evidence="4">CCM 7684</strain>
    </source>
</reference>
<evidence type="ECO:0000259" key="2">
    <source>
        <dbReference type="Pfam" id="PF03972"/>
    </source>
</evidence>
<evidence type="ECO:0008006" key="6">
    <source>
        <dbReference type="Google" id="ProtNLM"/>
    </source>
</evidence>
<dbReference type="PANTHER" id="PTHR16943">
    <property type="entry name" value="2-METHYLCITRATE DEHYDRATASE-RELATED"/>
    <property type="match status" value="1"/>
</dbReference>
<proteinExistence type="inferred from homology"/>
<organism evidence="4 5">
    <name type="scientific">Agaricicola taiwanensis</name>
    <dbReference type="NCBI Taxonomy" id="591372"/>
    <lineage>
        <taxon>Bacteria</taxon>
        <taxon>Pseudomonadati</taxon>
        <taxon>Pseudomonadota</taxon>
        <taxon>Alphaproteobacteria</taxon>
        <taxon>Rhodobacterales</taxon>
        <taxon>Paracoccaceae</taxon>
        <taxon>Agaricicola</taxon>
    </lineage>
</organism>
<dbReference type="InterPro" id="IPR042188">
    <property type="entry name" value="MmgE/PrpD_sf_2"/>
</dbReference>
<evidence type="ECO:0000313" key="4">
    <source>
        <dbReference type="EMBL" id="GGE50237.1"/>
    </source>
</evidence>
<dbReference type="Pfam" id="PF03972">
    <property type="entry name" value="MmgE_PrpD_N"/>
    <property type="match status" value="1"/>
</dbReference>
<dbReference type="RefSeq" id="WP_188410544.1">
    <property type="nucleotide sequence ID" value="NZ_BMCP01000004.1"/>
</dbReference>
<dbReference type="InterPro" id="IPR045336">
    <property type="entry name" value="MmgE_PrpD_N"/>
</dbReference>
<dbReference type="GO" id="GO:0016829">
    <property type="term" value="F:lyase activity"/>
    <property type="evidence" value="ECO:0007669"/>
    <property type="project" value="InterPro"/>
</dbReference>
<feature type="domain" description="MmgE/PrpD C-terminal" evidence="3">
    <location>
        <begin position="266"/>
        <end position="421"/>
    </location>
</feature>
<protein>
    <recommendedName>
        <fullName evidence="6">MmgE/PrpD family protein</fullName>
    </recommendedName>
</protein>
<dbReference type="Pfam" id="PF19305">
    <property type="entry name" value="MmgE_PrpD_C"/>
    <property type="match status" value="1"/>
</dbReference>
<feature type="domain" description="MmgE/PrpD N-terminal" evidence="2">
    <location>
        <begin position="8"/>
        <end position="242"/>
    </location>
</feature>
<evidence type="ECO:0000256" key="1">
    <source>
        <dbReference type="ARBA" id="ARBA00006174"/>
    </source>
</evidence>
<dbReference type="SUPFAM" id="SSF103378">
    <property type="entry name" value="2-methylcitrate dehydratase PrpD"/>
    <property type="match status" value="1"/>
</dbReference>
<comment type="similarity">
    <text evidence="1">Belongs to the PrpD family.</text>
</comment>
<dbReference type="InterPro" id="IPR042183">
    <property type="entry name" value="MmgE/PrpD_sf_1"/>
</dbReference>
<sequence>MAPPLTRKIGAFVAGLDAGRIPEAARKIARGGFADCVGVMIAGREEEGPRILRQVLAPPPGDVTLCFTGARAAAPEAALINATAAHALDFDDTGVRGHPSTVLVPAILAEAEHLGASGADMITAYIAGYETWAELSLRERGSLHSKGWHPTGIWGAVAAAAACARLRRLDAEKTSSAIALGASQSAGLVANFGTMAKPFHAGRAAHAGVLAARLAEAGFTASPDAFEHSQGLLAAVSQHGDTDREREPDLGTRWHILQEGLNIKKYPICYCTHRSIDGILELRRLKGFAADDVDRIQVAISDRYGTILRNHRPQTGLEAKFSMEFAMASAVIANRVGLTELTDGFVRRPDVQALMERVEIRLGTEYDPRNPNAAPFDQVRIQLRTGEELEGPAVHRARGHAEAPLSDDDLYEKFEVCLEAAGVRPEASALFDRLMSIETISARQLTSAR</sequence>
<dbReference type="InterPro" id="IPR036148">
    <property type="entry name" value="MmgE/PrpD_sf"/>
</dbReference>
<dbReference type="Gene3D" id="3.30.1330.120">
    <property type="entry name" value="2-methylcitrate dehydratase PrpD"/>
    <property type="match status" value="1"/>
</dbReference>
<evidence type="ECO:0000259" key="3">
    <source>
        <dbReference type="Pfam" id="PF19305"/>
    </source>
</evidence>
<dbReference type="Gene3D" id="1.10.4100.10">
    <property type="entry name" value="2-methylcitrate dehydratase PrpD"/>
    <property type="match status" value="1"/>
</dbReference>
<dbReference type="Proteomes" id="UP000602745">
    <property type="component" value="Unassembled WGS sequence"/>
</dbReference>
<reference evidence="4" key="2">
    <citation type="submission" date="2020-09" db="EMBL/GenBank/DDBJ databases">
        <authorList>
            <person name="Sun Q."/>
            <person name="Sedlacek I."/>
        </authorList>
    </citation>
    <scope>NUCLEOTIDE SEQUENCE</scope>
    <source>
        <strain evidence="4">CCM 7684</strain>
    </source>
</reference>
<keyword evidence="5" id="KW-1185">Reference proteome</keyword>
<dbReference type="AlphaFoldDB" id="A0A8J2YL88"/>
<accession>A0A8J2YL88</accession>
<name>A0A8J2YL88_9RHOB</name>
<evidence type="ECO:0000313" key="5">
    <source>
        <dbReference type="Proteomes" id="UP000602745"/>
    </source>
</evidence>
<gene>
    <name evidence="4" type="ORF">GCM10007276_29120</name>
</gene>
<comment type="caution">
    <text evidence="4">The sequence shown here is derived from an EMBL/GenBank/DDBJ whole genome shotgun (WGS) entry which is preliminary data.</text>
</comment>
<dbReference type="EMBL" id="BMCP01000004">
    <property type="protein sequence ID" value="GGE50237.1"/>
    <property type="molecule type" value="Genomic_DNA"/>
</dbReference>
<dbReference type="PANTHER" id="PTHR16943:SF8">
    <property type="entry name" value="2-METHYLCITRATE DEHYDRATASE"/>
    <property type="match status" value="1"/>
</dbReference>
<dbReference type="InterPro" id="IPR005656">
    <property type="entry name" value="MmgE_PrpD"/>
</dbReference>
<dbReference type="InterPro" id="IPR045337">
    <property type="entry name" value="MmgE_PrpD_C"/>
</dbReference>